<comment type="similarity">
    <text evidence="2">Belongs to the glycosyl hydrolase 18 family.</text>
</comment>
<proteinExistence type="inferred from homology"/>
<gene>
    <name evidence="3" type="ORF">CCAX7_30030</name>
</gene>
<dbReference type="PROSITE" id="PS01095">
    <property type="entry name" value="GH18_1"/>
    <property type="match status" value="1"/>
</dbReference>
<keyword evidence="1" id="KW-0378">Hydrolase</keyword>
<sequence>MIKSMASTLMALGCASLLGAPVAHAEAKFHVYKHPVAIWVPPYAIPASKAALTSSFGDTGPQNAITHLDLQFWTPTVQGGVAYAQDPGVNDAAVTDLRDWGHAHGIRVMMCVYNGAVKWDWPLARAAFTDHEKDFVKNLVNEMDRLDLDGVDIDLEGPGETDKDKAVYVAFMTDLSQELRQRRKHLTADSFSYVWNAPNQSWWPDLFPLVDGLTTMGYADIGSGAADWASYAAQKKAAGKFAAKLQVGVPSDKDPWQGNTALEQLQWLQQDGSMGIGIWDAQLPAAGWKTPEVWRAAQGVRDGKRQEK</sequence>
<dbReference type="GO" id="GO:0005975">
    <property type="term" value="P:carbohydrate metabolic process"/>
    <property type="evidence" value="ECO:0007669"/>
    <property type="project" value="InterPro"/>
</dbReference>
<evidence type="ECO:0000313" key="3">
    <source>
        <dbReference type="EMBL" id="BDI30952.1"/>
    </source>
</evidence>
<dbReference type="PROSITE" id="PS51910">
    <property type="entry name" value="GH18_2"/>
    <property type="match status" value="1"/>
</dbReference>
<dbReference type="Gene3D" id="3.20.20.80">
    <property type="entry name" value="Glycosidases"/>
    <property type="match status" value="1"/>
</dbReference>
<organism evidence="3 4">
    <name type="scientific">Capsulimonas corticalis</name>
    <dbReference type="NCBI Taxonomy" id="2219043"/>
    <lineage>
        <taxon>Bacteria</taxon>
        <taxon>Bacillati</taxon>
        <taxon>Armatimonadota</taxon>
        <taxon>Armatimonadia</taxon>
        <taxon>Capsulimonadales</taxon>
        <taxon>Capsulimonadaceae</taxon>
        <taxon>Capsulimonas</taxon>
    </lineage>
</organism>
<evidence type="ECO:0000256" key="1">
    <source>
        <dbReference type="RuleBase" id="RU000489"/>
    </source>
</evidence>
<dbReference type="Proteomes" id="UP000287394">
    <property type="component" value="Chromosome"/>
</dbReference>
<name>A0A402CSV8_9BACT</name>
<dbReference type="EMBL" id="AP025739">
    <property type="protein sequence ID" value="BDI30952.1"/>
    <property type="molecule type" value="Genomic_DNA"/>
</dbReference>
<dbReference type="InterPro" id="IPR001579">
    <property type="entry name" value="Glyco_hydro_18_chit_AS"/>
</dbReference>
<evidence type="ECO:0000313" key="4">
    <source>
        <dbReference type="Proteomes" id="UP000287394"/>
    </source>
</evidence>
<dbReference type="InterPro" id="IPR017853">
    <property type="entry name" value="GH"/>
</dbReference>
<keyword evidence="4" id="KW-1185">Reference proteome</keyword>
<keyword evidence="1" id="KW-0326">Glycosidase</keyword>
<reference evidence="3 4" key="1">
    <citation type="journal article" date="2019" name="Int. J. Syst. Evol. Microbiol.">
        <title>Capsulimonas corticalis gen. nov., sp. nov., an aerobic capsulated bacterium, of a novel bacterial order, Capsulimonadales ord. nov., of the class Armatimonadia of the phylum Armatimonadetes.</title>
        <authorList>
            <person name="Li J."/>
            <person name="Kudo C."/>
            <person name="Tonouchi A."/>
        </authorList>
    </citation>
    <scope>NUCLEOTIDE SEQUENCE [LARGE SCALE GENOMIC DNA]</scope>
    <source>
        <strain evidence="3 4">AX-7</strain>
    </source>
</reference>
<evidence type="ECO:0000256" key="2">
    <source>
        <dbReference type="RuleBase" id="RU004453"/>
    </source>
</evidence>
<dbReference type="SUPFAM" id="SSF51445">
    <property type="entry name" value="(Trans)glycosidases"/>
    <property type="match status" value="1"/>
</dbReference>
<dbReference type="InterPro" id="IPR001223">
    <property type="entry name" value="Glyco_hydro18_cat"/>
</dbReference>
<dbReference type="OrthoDB" id="9775889at2"/>
<dbReference type="GO" id="GO:0004553">
    <property type="term" value="F:hydrolase activity, hydrolyzing O-glycosyl compounds"/>
    <property type="evidence" value="ECO:0007669"/>
    <property type="project" value="InterPro"/>
</dbReference>
<protein>
    <submittedName>
        <fullName evidence="3">Uncharacterized protein</fullName>
    </submittedName>
</protein>
<dbReference type="AlphaFoldDB" id="A0A402CSV8"/>
<dbReference type="KEGG" id="ccot:CCAX7_30030"/>
<accession>A0A402CSV8</accession>
<dbReference type="Pfam" id="PF00704">
    <property type="entry name" value="Glyco_hydro_18"/>
    <property type="match status" value="1"/>
</dbReference>